<gene>
    <name evidence="2" type="ORF">WG929_01910</name>
</gene>
<accession>A0ABW8NDW5</accession>
<name>A0ABW8NDW5_9GAMM</name>
<dbReference type="RefSeq" id="WP_416204665.1">
    <property type="nucleotide sequence ID" value="NZ_JBBKTX010000002.1"/>
</dbReference>
<dbReference type="EMBL" id="JBBKTX010000002">
    <property type="protein sequence ID" value="MFK4751153.1"/>
    <property type="molecule type" value="Genomic_DNA"/>
</dbReference>
<proteinExistence type="predicted"/>
<keyword evidence="3" id="KW-1185">Reference proteome</keyword>
<evidence type="ECO:0000313" key="2">
    <source>
        <dbReference type="EMBL" id="MFK4751153.1"/>
    </source>
</evidence>
<sequence>MTTYLKALSVFVMFICLSAPVFARDYVFALTRQTSPSVVEDQVKQAITFLTKQKPGDTATFLDADDLVQLGVFTIPDVEPFNDPRQLKARFAYNKALANRLMTFAKKSHAVDAPASSLPNVLRYIGENISRGNPIDVLILGSVLYHNPANPLLSMREGHFPSDSYLKAPRHLSPFSATAENALAGMKVHIGFGDSAFMEGTPHDVYVKRFWQLFISRQGGTLNSWANDLSTLLRNIEENALALPAPKSNFDGVTSDKLEIFYLRPTVLRQSLFERPVTTQPMSNHELARAQDVEIDIRWRCACDLDLHVRPSDAGEVISFRNVKTAEGMLYKDYTDAASLSLNGFETVALNVPVDLNALTIAVNHYAGKRAKGIPFDIRISVSGQTYLARYTLPAASGNGGADVTKVINSGNPSPYTLLINPRSVIPVAS</sequence>
<protein>
    <submittedName>
        <fullName evidence="2">Uncharacterized protein</fullName>
    </submittedName>
</protein>
<evidence type="ECO:0000313" key="3">
    <source>
        <dbReference type="Proteomes" id="UP001620597"/>
    </source>
</evidence>
<evidence type="ECO:0000256" key="1">
    <source>
        <dbReference type="SAM" id="SignalP"/>
    </source>
</evidence>
<comment type="caution">
    <text evidence="2">The sequence shown here is derived from an EMBL/GenBank/DDBJ whole genome shotgun (WGS) entry which is preliminary data.</text>
</comment>
<reference evidence="2 3" key="1">
    <citation type="submission" date="2024-03" db="EMBL/GenBank/DDBJ databases">
        <title>High-quality draft genome sequence of Oceanobacter sp. wDCs-4.</title>
        <authorList>
            <person name="Dong C."/>
        </authorList>
    </citation>
    <scope>NUCLEOTIDE SEQUENCE [LARGE SCALE GENOMIC DNA]</scope>
    <source>
        <strain evidence="3">wDCs-4</strain>
    </source>
</reference>
<dbReference type="Proteomes" id="UP001620597">
    <property type="component" value="Unassembled WGS sequence"/>
</dbReference>
<keyword evidence="1" id="KW-0732">Signal</keyword>
<organism evidence="2 3">
    <name type="scientific">Oceanobacter antarcticus</name>
    <dbReference type="NCBI Taxonomy" id="3133425"/>
    <lineage>
        <taxon>Bacteria</taxon>
        <taxon>Pseudomonadati</taxon>
        <taxon>Pseudomonadota</taxon>
        <taxon>Gammaproteobacteria</taxon>
        <taxon>Oceanospirillales</taxon>
        <taxon>Oceanospirillaceae</taxon>
        <taxon>Oceanobacter</taxon>
    </lineage>
</organism>
<feature type="signal peptide" evidence="1">
    <location>
        <begin position="1"/>
        <end position="23"/>
    </location>
</feature>
<feature type="chain" id="PRO_5046914090" evidence="1">
    <location>
        <begin position="24"/>
        <end position="430"/>
    </location>
</feature>